<evidence type="ECO:0000256" key="13">
    <source>
        <dbReference type="ARBA" id="ARBA00023175"/>
    </source>
</evidence>
<dbReference type="GO" id="GO:0031514">
    <property type="term" value="C:motile cilium"/>
    <property type="evidence" value="ECO:0007669"/>
    <property type="project" value="UniProtKB-SubCell"/>
</dbReference>
<evidence type="ECO:0000313" key="29">
    <source>
        <dbReference type="Proteomes" id="UP001146120"/>
    </source>
</evidence>
<evidence type="ECO:0000256" key="14">
    <source>
        <dbReference type="ARBA" id="ARBA00023212"/>
    </source>
</evidence>
<dbReference type="InterPro" id="IPR041228">
    <property type="entry name" value="Dynein_C"/>
</dbReference>
<dbReference type="Gene3D" id="6.10.140.1060">
    <property type="match status" value="1"/>
</dbReference>
<reference evidence="28" key="2">
    <citation type="journal article" date="2023" name="Microbiol Resour">
        <title>Decontamination and Annotation of the Draft Genome Sequence of the Oomycete Lagenidium giganteum ARSEF 373.</title>
        <authorList>
            <person name="Morgan W.R."/>
            <person name="Tartar A."/>
        </authorList>
    </citation>
    <scope>NUCLEOTIDE SEQUENCE</scope>
    <source>
        <strain evidence="28">ARSEF 373</strain>
    </source>
</reference>
<dbReference type="FunFam" id="3.10.490.20:FF:000009">
    <property type="entry name" value="Dynein heavy chain 4"/>
    <property type="match status" value="1"/>
</dbReference>
<dbReference type="InterPro" id="IPR004273">
    <property type="entry name" value="Dynein_heavy_D6_P-loop"/>
</dbReference>
<feature type="domain" description="Dynein heavy chain AAA lid" evidence="26">
    <location>
        <begin position="3751"/>
        <end position="3892"/>
    </location>
</feature>
<dbReference type="Proteomes" id="UP001146120">
    <property type="component" value="Unassembled WGS sequence"/>
</dbReference>
<dbReference type="FunFam" id="1.20.58.1120:FF:000001">
    <property type="entry name" value="dynein heavy chain 2, axonemal"/>
    <property type="match status" value="1"/>
</dbReference>
<dbReference type="Pfam" id="PF18199">
    <property type="entry name" value="Dynein_C"/>
    <property type="match status" value="1"/>
</dbReference>
<dbReference type="InterPro" id="IPR043160">
    <property type="entry name" value="Dynein_C_barrel"/>
</dbReference>
<evidence type="ECO:0000256" key="17">
    <source>
        <dbReference type="SAM" id="MobiDB-lite"/>
    </source>
</evidence>
<dbReference type="EMBL" id="DAKRPA010000156">
    <property type="protein sequence ID" value="DAZ96773.1"/>
    <property type="molecule type" value="Genomic_DNA"/>
</dbReference>
<keyword evidence="6" id="KW-0677">Repeat</keyword>
<dbReference type="Gene3D" id="3.20.180.20">
    <property type="entry name" value="Dynein heavy chain, N-terminal domain 2"/>
    <property type="match status" value="1"/>
</dbReference>
<gene>
    <name evidence="28" type="ORF">N0F65_005771</name>
</gene>
<dbReference type="Gene3D" id="3.40.50.300">
    <property type="entry name" value="P-loop containing nucleotide triphosphate hydrolases"/>
    <property type="match status" value="5"/>
</dbReference>
<evidence type="ECO:0000256" key="7">
    <source>
        <dbReference type="ARBA" id="ARBA00022741"/>
    </source>
</evidence>
<dbReference type="FunFam" id="1.10.8.1220:FF:000001">
    <property type="entry name" value="Dynein axonemal heavy chain 5"/>
    <property type="match status" value="1"/>
</dbReference>
<dbReference type="GO" id="GO:0051959">
    <property type="term" value="F:dynein light intermediate chain binding"/>
    <property type="evidence" value="ECO:0007669"/>
    <property type="project" value="InterPro"/>
</dbReference>
<evidence type="ECO:0000259" key="27">
    <source>
        <dbReference type="Pfam" id="PF18199"/>
    </source>
</evidence>
<keyword evidence="29" id="KW-1185">Reference proteome</keyword>
<dbReference type="InterPro" id="IPR041466">
    <property type="entry name" value="Dynein_AAA5_ext"/>
</dbReference>
<dbReference type="Gene3D" id="1.20.1270.280">
    <property type="match status" value="1"/>
</dbReference>
<keyword evidence="10" id="KW-0243">Dynein</keyword>
<accession>A0AAV2YTZ7</accession>
<evidence type="ECO:0008006" key="30">
    <source>
        <dbReference type="Google" id="ProtNLM"/>
    </source>
</evidence>
<dbReference type="Gene3D" id="1.20.140.100">
    <property type="entry name" value="Dynein heavy chain, N-terminal domain 2"/>
    <property type="match status" value="1"/>
</dbReference>
<evidence type="ECO:0000256" key="2">
    <source>
        <dbReference type="ARBA" id="ARBA00004430"/>
    </source>
</evidence>
<evidence type="ECO:0000256" key="9">
    <source>
        <dbReference type="ARBA" id="ARBA00022846"/>
    </source>
</evidence>
<keyword evidence="7" id="KW-0547">Nucleotide-binding</keyword>
<evidence type="ECO:0000259" key="20">
    <source>
        <dbReference type="Pfam" id="PF12774"/>
    </source>
</evidence>
<sequence>MKLPSQRKPTSLNAVLGELEKYETAAITREAPAMISTINIGGGAGAKGAAYNDQTVALRSLYKKKAAELSPKKSPAKSPRKGGEPVAPNSTVSNPPAPQVSLSLATWLGKQIQRDKLGHPGIGASPTVDDEGYSGENPAIAASFVPLWCYLDVDFDDGHDLALLLKFGGPVKAVALPIDEQTGVIGNWSRCMVTNFDERIRRFVVSWSAGSRVGPPLVHRMFVCCDHDNKEAFAKRLKTAVERRNQAEALLRMALYIESMPINPDVQLDSDTISNIISLTLSSSKVSSNTSNLLEEVNNDYMHTMNKIIFETTMDDLTQEFPKLQVPKIKPIPAPPKCGVVPVARYEYNERFLAVSEDRFLNLPFAISALLDVRKCCVDVEWQTFLLDQQPAEIGFGDSYPSPRSITLQEFSSIHAQMSHATLRYMRDNWTRYAAKRIQYHLNLAQHPHYNTGEPNRLRYMDTALRLLLQRVNFMVEDSLRFLIQRNFESYTKLIEDSAGFNVVVNSSSDIVVEPIPGSAAARKSGGAMSHQPIFRVELIISPEKRVLNQPEVDQRDTEIREWCLAHAQDRHAQCPYEPVAPEEGYRFEYVTSPKEFQDVITSQFDAALNRLKSLELVERLVMDRIFWPNQDCIACLENNTGMIAALKERVSTAVESAIAPLHDYHTQFHRYIPLLNLNVEEYLKGVIRSQPAGSSTASSTLTSTSSTPRPDGENKEEAKELPPLVPPVELNELRRLLLHHRDQETKLLETIPARPVNLGFFQVDLTNIRFILAKKHRDIFTRLLEAQAIYCFQVASRIMAKFDEINQNLSQTPKDIESLTALQEYINGIPAIMHPLQEELNQMMRDNALIDEFHHYVSDEHLRLTWNAQGWPNKIAAQSSRFKWALEERKGKFAKQMESEQERFEKTLASLLEEIESFARYDNLAFVDDVAHHAMSVQKKLEQAQQDAMVFNSRETLFGKDVTSYEALGLAKKNFEPYNLLWSTSYNWIQSRKNWIQGSFTDINAEELEKLVDTYGTSIQKAFKFFSNSGNEACAKIAETVKEQIAVFKPYVPLIVALRNPGMRQRHWAELSKNIGFDLEIDESFTLTNIFQLNLLDRIEDIVKIAESAGKEYQVEQALHAMKGAWDKVDMQIITYRETGTYVIKGVDEIQVILDEHITMTQAMMFSSFKGPFEEDISEWNGTLQMVSEVLEEWLAVQRNWLYLQPIFESPDINKQLPAEGKRFASVDKNWRQTLASAKSKPKCIDFCKNAKLLEKFKESSFFLEMVQKGLSDYLEVKRSSFARFYFLSNDELLSILSESKDVKLVQPHLKKCFEGIVQVVFEEDLNISAMISAEGEKVAFATQVDPKNKNVEHWMLEVENMMRISIRDAMERAIQDYIRTDRTVWIQKWPGMCVLNGSQMHWTREMEEAMDKEGLEGVKGMMARQLGQLADMVRLVRGNLDRMSRITMGALTVIDVHARDVTRKLVANNVESKGDFLWSSQLKYYWEKDLWVQAVTSRRPYGYEYLGNSFRLVITPLTDKCYLTLMGALQMILGGAPAGPAGTGKTETTKDLAKALAKQCVVFNCSDGLDYIAMGKFFKGLASCGAWACFDEFNRIDIEVLSVVGQQVITLQLGIRRGDTRIVFEGSDIKLSDQFGVFITMNPGYAGRSELPDSLAALFRPVAMMVPDYALIGEIMFFAYGFADARALGAKMVTTFKLCSEQLSSQFHYDYGMRAVKTVITAAGNLKRDDPDMDEDVLLLRALQDVNLPKFLAHDIPLFNGIISDLFPGKSRPNMDLGALISVIKLKTHKMFLQPVPYFLTKCIQLYETIVVRHGLMVVGATGGGKSCNINVLAEALTELKQRGETGFAFERVIKYQLNPKSITMGQLYGEFDPNTHEWQDGILSTLYRAAASDVKPDRKWVIFDGPVDAIWIENMNTVLDDNKKLCLNSGEMLQMSNQMTMMFEVEDLSVASPATVSRTGMVYMEPSTLGLAPLVDSWLEQVPRSVAAHGSIFLRLFDVYLYSAVTFLRSYLGELVPTMDNNVAQSLMSILDCYIDPFRDKHDGSEVQQPGPVFRNDIEPLFIFALVWSVGATTNDAGRQRFDSFLRGEMLANNCQPMMPVGGTVYDYCYSMKDHKWVLWMDTITPYKIPANTSFADIVVPTPDSVRNTFLLDSLTKVNKHVLMVGGTGTGKTVNITRYLMSLPAETIIPIPISFSAQTSANQTQDLLDSKMEKRRKGVYGPPAGKKYIVYVDDLNMPKREKYFAQPPLELIRQWFDQGGWYDRKLLVFRSIIDVLFVASMGPPGGGRNPITPRIVRHFNVIGYAELGDDSKRVIFSTILGNFLSSFSSDVSRLSDNVVNASIKVYSTICRELLPTPAKSHYTFNLRDLAKVFQGVLMGDSRRITDPDGLIRLWIHECKRVFEDRMISQQDHDWFLQLLRTALLEFFATDYSKIVLNEYLIYGDYLIPGADPRIYEEVVEVDKVLGIIEEYLLDYNAESKTPMALVLFMDAVEHVSRISRIIRQPMGNALLLGVGGSGRQSLTKLATYMAGYKCFQVEIVKGYGMVEWRDDVKKCLLLAGVKDTPVVFLFSDVQVVNETMLEDLNGVLNSGNVPNLYGPEDMDQIINACRIDCQKKQIPPTKTNIFQQYIMRVRRNIHLVICMSPIGALFRDRLRMFPSLVNCCTIDWFSEWPAEALNSVATAILNDGNLNLGDNLPSLVEAFKLIHQSVETKSKEYFNVLRRYYYVTPTSYLELLSTFKAVLVSKREEVNTMKSRLQNGVDKLSETKSIVSTMQFELVELQPVLAATQREVEQMMVQISKDSAEADITKAVVEKEEAAASVKASATKEIADSAQKDLDEALPALDAALECLNRLKRSDIDEVKALKTPPGGVKLTMEVVCILFQHKPTMKPDPDRPGKKIQDYWEVAQKVVLLNANKFMESLLTFDKDNIPDAVISKLGSYMEDPNFTPEAIEKSSKACTAICMWARAMYTYHFVAKAVEPKKKALAEAQSELDTTLAVLKQAHDGLQKVSDRLAELEQSYNAAVAKKEELAAKVVQCQVQLQNAERLIGGLGGEEARWKETVAQLQVDYANLTGDVLVSAGTISYLGAFTAEFREVLVVAWHEALQKYQVPHSRGCDIISTLQDPVKLRAWQIAGLPTDTVSTQNGIIMARARRWPLLIDPQGQANRFIKNLGRDKQLCENGMDVVKQSDRNFLRALENGIRFGKWVLLENVSEELDAALEPVLLQQKFKQCGQDMIRLGENIIPYNDGFRFYMTAKLANPHYPPEVCVKVSLLNFTITMKGLEEQLLGVVVLKELPDLAAKKNELVLSNAEGKRQLYDIENQILYLLSHSEGNILDDTNLIETLANAKQTSAIVIAKMKEAEETEKEIDARSEGYRPVAYRASLLFFCIADLSLVDPMYQYSLAWFTGLFVRGIQSAKPSSTLDVRLKNLNDYFSYSIYKNVCRSLFEKHKLLFSFLLTVKIMQGSNEMDLGEWRFLISGMASGGSVQADNPAPSWLEAYSWNEICSLATLKNFQSITKDFAEHVLEFRAIFDSTEPQNQPIPGPLEKTLDVFQRLCILRSLRPDKMMPGIQNLVCAKLGKEFIEPPPFDLANTYEDATPITPLIFVLSQGSDPAKDLHTFAVASGMDTKLKSIALGQGQGQIAARMIEHATTKGEWVLLQNCHLALSWMTELERICEELDPTKLNPEFRLWLTSMPTPVFPASVLQDGVKMTKEAPKGLRANLKNTYYKLNDEKLNVTRKPHVFRKLLFGLCFYHAIVCERKRFGALGWNIPYQFNETDLDISVAQLEMFLDTYDQIPFDVLQVMTSTINYGGRITDDKDMRTSDIILMTFFKDAILQEGYTFSRSGIYYSLSPDVDSPYQSYVNYINSLPINPEPEVFGMHENANITCAQSETYEMFDIVLSLQPRVSTGAGKSREETIADTAMSIESKLPPQFDLEFVQAKYPVSYNESMNTVLAQEVERFNKLLAVMDSTLKLVQKGLKGLVVMSAELEAMGNALYDQKVPTIWESKAYPSLKPLSPWVKDLLDRLDFIAKWIDHGIPSVFWMSGFFFPQGFMTGTIQNHARKYKVPIDSLSFQFIMLPQEIADLVTRPEDGCYTYGLFIEGSRWNKEYHTLDDPFPRELFARMPVIHLYPKANREPPKSGIYRCPVYKILTRTGTLSTTGHSTNFVMWIEIPSTKKTIWRNSLVSETNAQVLFADQEYWIKAGVACFCSLRY</sequence>
<evidence type="ECO:0000256" key="11">
    <source>
        <dbReference type="ARBA" id="ARBA00023054"/>
    </source>
</evidence>
<dbReference type="Gene3D" id="3.10.490.20">
    <property type="match status" value="1"/>
</dbReference>
<dbReference type="Pfam" id="PF17857">
    <property type="entry name" value="AAA_lid_1"/>
    <property type="match status" value="1"/>
</dbReference>
<evidence type="ECO:0000259" key="24">
    <source>
        <dbReference type="Pfam" id="PF17852"/>
    </source>
</evidence>
<dbReference type="FunFam" id="1.20.140.100:FF:000004">
    <property type="entry name" value="Dynein axonemal heavy chain 6"/>
    <property type="match status" value="1"/>
</dbReference>
<protein>
    <recommendedName>
        <fullName evidence="30">Dynein heavy chain</fullName>
    </recommendedName>
</protein>
<evidence type="ECO:0000256" key="10">
    <source>
        <dbReference type="ARBA" id="ARBA00023017"/>
    </source>
</evidence>
<dbReference type="GO" id="GO:0003341">
    <property type="term" value="P:cilium movement"/>
    <property type="evidence" value="ECO:0007669"/>
    <property type="project" value="UniProtKB-ARBA"/>
</dbReference>
<comment type="caution">
    <text evidence="28">The sequence shown here is derived from an EMBL/GenBank/DDBJ whole genome shotgun (WGS) entry which is preliminary data.</text>
</comment>
<evidence type="ECO:0000256" key="4">
    <source>
        <dbReference type="ARBA" id="ARBA00022490"/>
    </source>
</evidence>
<evidence type="ECO:0000256" key="1">
    <source>
        <dbReference type="ARBA" id="ARBA00004230"/>
    </source>
</evidence>
<evidence type="ECO:0000256" key="6">
    <source>
        <dbReference type="ARBA" id="ARBA00022737"/>
    </source>
</evidence>
<dbReference type="InterPro" id="IPR042228">
    <property type="entry name" value="Dynein_linker_3"/>
</dbReference>
<dbReference type="GO" id="GO:0005874">
    <property type="term" value="C:microtubule"/>
    <property type="evidence" value="ECO:0007669"/>
    <property type="project" value="UniProtKB-KW"/>
</dbReference>
<dbReference type="GO" id="GO:0005524">
    <property type="term" value="F:ATP binding"/>
    <property type="evidence" value="ECO:0007669"/>
    <property type="project" value="UniProtKB-KW"/>
</dbReference>
<dbReference type="FunFam" id="1.10.287.2620:FF:000002">
    <property type="entry name" value="Dynein heavy chain 2, axonemal"/>
    <property type="match status" value="1"/>
</dbReference>
<feature type="region of interest" description="Disordered" evidence="17">
    <location>
        <begin position="68"/>
        <end position="96"/>
    </location>
</feature>
<evidence type="ECO:0000256" key="8">
    <source>
        <dbReference type="ARBA" id="ARBA00022840"/>
    </source>
</evidence>
<dbReference type="FunFam" id="3.40.50.300:FF:002141">
    <property type="entry name" value="Dynein heavy chain"/>
    <property type="match status" value="1"/>
</dbReference>
<dbReference type="Pfam" id="PF03028">
    <property type="entry name" value="Dynein_heavy"/>
    <property type="match status" value="1"/>
</dbReference>
<dbReference type="InterPro" id="IPR041589">
    <property type="entry name" value="DNAH3_AAA_lid_1"/>
</dbReference>
<dbReference type="SUPFAM" id="SSF52540">
    <property type="entry name" value="P-loop containing nucleoside triphosphate hydrolases"/>
    <property type="match status" value="4"/>
</dbReference>
<dbReference type="Gene3D" id="1.10.472.130">
    <property type="match status" value="1"/>
</dbReference>
<dbReference type="Pfam" id="PF12781">
    <property type="entry name" value="AAA_9"/>
    <property type="match status" value="1"/>
</dbReference>
<dbReference type="InterPro" id="IPR035699">
    <property type="entry name" value="AAA_6"/>
</dbReference>
<dbReference type="GO" id="GO:0045505">
    <property type="term" value="F:dynein intermediate chain binding"/>
    <property type="evidence" value="ECO:0007669"/>
    <property type="project" value="InterPro"/>
</dbReference>
<keyword evidence="8" id="KW-0067">ATP-binding</keyword>
<dbReference type="PANTHER" id="PTHR46961">
    <property type="entry name" value="DYNEIN HEAVY CHAIN 1, AXONEMAL-LIKE PROTEIN"/>
    <property type="match status" value="1"/>
</dbReference>
<feature type="domain" description="Dynein heavy chain 3 AAA+ lid" evidence="25">
    <location>
        <begin position="2342"/>
        <end position="2430"/>
    </location>
</feature>
<reference evidence="28" key="1">
    <citation type="submission" date="2022-11" db="EMBL/GenBank/DDBJ databases">
        <authorList>
            <person name="Morgan W.R."/>
            <person name="Tartar A."/>
        </authorList>
    </citation>
    <scope>NUCLEOTIDE SEQUENCE</scope>
    <source>
        <strain evidence="28">ARSEF 373</strain>
    </source>
</reference>
<evidence type="ECO:0000313" key="28">
    <source>
        <dbReference type="EMBL" id="DAZ96773.1"/>
    </source>
</evidence>
<feature type="domain" description="Dynein heavy chain C-terminal" evidence="27">
    <location>
        <begin position="3899"/>
        <end position="4219"/>
    </location>
</feature>
<evidence type="ECO:0000259" key="25">
    <source>
        <dbReference type="Pfam" id="PF17857"/>
    </source>
</evidence>
<feature type="compositionally biased region" description="Low complexity" evidence="17">
    <location>
        <begin position="695"/>
        <end position="708"/>
    </location>
</feature>
<evidence type="ECO:0000259" key="22">
    <source>
        <dbReference type="Pfam" id="PF12780"/>
    </source>
</evidence>
<dbReference type="InterPro" id="IPR042222">
    <property type="entry name" value="Dynein_2_N"/>
</dbReference>
<dbReference type="FunFam" id="3.40.50.300:FF:000044">
    <property type="entry name" value="Dynein heavy chain 5, axonemal"/>
    <property type="match status" value="1"/>
</dbReference>
<dbReference type="InterPro" id="IPR035706">
    <property type="entry name" value="AAA_9"/>
</dbReference>
<dbReference type="InterPro" id="IPR042219">
    <property type="entry name" value="AAA_lid_11_sf"/>
</dbReference>
<dbReference type="Gene3D" id="1.10.287.2620">
    <property type="match status" value="1"/>
</dbReference>
<dbReference type="Gene3D" id="1.20.58.1120">
    <property type="match status" value="1"/>
</dbReference>
<dbReference type="Pfam" id="PF17852">
    <property type="entry name" value="Dynein_AAA_lid"/>
    <property type="match status" value="1"/>
</dbReference>
<feature type="domain" description="Dynein heavy chain AAA module D4" evidence="22">
    <location>
        <begin position="2486"/>
        <end position="2744"/>
    </location>
</feature>
<dbReference type="InterPro" id="IPR024317">
    <property type="entry name" value="Dynein_heavy_chain_D4_dom"/>
</dbReference>
<dbReference type="InterPro" id="IPR024743">
    <property type="entry name" value="Dynein_HC_stalk"/>
</dbReference>
<dbReference type="FunFam" id="3.40.50.300:FF:001328">
    <property type="entry name" value="Dynein heavy chain 6, axonemal"/>
    <property type="match status" value="1"/>
</dbReference>
<dbReference type="FunFam" id="3.40.50.300:FF:001145">
    <property type="entry name" value="Putative dynein heavy chain"/>
    <property type="match status" value="1"/>
</dbReference>
<evidence type="ECO:0000256" key="3">
    <source>
        <dbReference type="ARBA" id="ARBA00008887"/>
    </source>
</evidence>
<evidence type="ECO:0000259" key="26">
    <source>
        <dbReference type="Pfam" id="PF18198"/>
    </source>
</evidence>
<dbReference type="Gene3D" id="1.20.920.30">
    <property type="match status" value="1"/>
</dbReference>
<proteinExistence type="inferred from homology"/>
<feature type="domain" description="Dynein heavy chain hydrolytic ATP-binding dynein motor region" evidence="20">
    <location>
        <begin position="1503"/>
        <end position="1829"/>
    </location>
</feature>
<keyword evidence="12" id="KW-0969">Cilium</keyword>
<dbReference type="InterPro" id="IPR026983">
    <property type="entry name" value="DHC"/>
</dbReference>
<dbReference type="InterPro" id="IPR043157">
    <property type="entry name" value="Dynein_AAA1S"/>
</dbReference>
<feature type="domain" description="Dynein heavy chain AAA 5 extension" evidence="24">
    <location>
        <begin position="1998"/>
        <end position="2125"/>
    </location>
</feature>
<comment type="similarity">
    <text evidence="3">Belongs to the dynein heavy chain family.</text>
</comment>
<dbReference type="Gene3D" id="1.10.8.720">
    <property type="entry name" value="Region D6 of dynein motor"/>
    <property type="match status" value="1"/>
</dbReference>
<evidence type="ECO:0000256" key="12">
    <source>
        <dbReference type="ARBA" id="ARBA00023069"/>
    </source>
</evidence>
<evidence type="ECO:0000256" key="16">
    <source>
        <dbReference type="SAM" id="Coils"/>
    </source>
</evidence>
<dbReference type="FunFam" id="1.20.1270.280:FF:000001">
    <property type="entry name" value="dynein heavy chain 7, axonemal"/>
    <property type="match status" value="1"/>
</dbReference>
<feature type="coiled-coil region" evidence="16">
    <location>
        <begin position="3004"/>
        <end position="3052"/>
    </location>
</feature>
<dbReference type="FunFam" id="1.10.8.720:FF:000001">
    <property type="entry name" value="dynein heavy chain 7, axonemal"/>
    <property type="match status" value="1"/>
</dbReference>
<keyword evidence="11 16" id="KW-0175">Coiled coil</keyword>
<dbReference type="GO" id="GO:0005858">
    <property type="term" value="C:axonemal dynein complex"/>
    <property type="evidence" value="ECO:0007669"/>
    <property type="project" value="UniProtKB-ARBA"/>
</dbReference>
<keyword evidence="15" id="KW-0966">Cell projection</keyword>
<evidence type="ECO:0000256" key="15">
    <source>
        <dbReference type="ARBA" id="ARBA00023273"/>
    </source>
</evidence>
<feature type="compositionally biased region" description="Basic and acidic residues" evidence="17">
    <location>
        <begin position="711"/>
        <end position="721"/>
    </location>
</feature>
<feature type="domain" description="Dynein heavy chain linker" evidence="19">
    <location>
        <begin position="972"/>
        <end position="1374"/>
    </location>
</feature>
<keyword evidence="4" id="KW-0963">Cytoplasm</keyword>
<dbReference type="GO" id="GO:0008569">
    <property type="term" value="F:minus-end-directed microtubule motor activity"/>
    <property type="evidence" value="ECO:0007669"/>
    <property type="project" value="InterPro"/>
</dbReference>
<dbReference type="FunFam" id="1.20.920.30:FF:000005">
    <property type="entry name" value="Dynein, axonemal, heavy chain 2"/>
    <property type="match status" value="1"/>
</dbReference>
<dbReference type="FunFam" id="1.10.8.710:FF:000004">
    <property type="entry name" value="Dynein axonemal heavy chain 6"/>
    <property type="match status" value="1"/>
</dbReference>
<evidence type="ECO:0000256" key="5">
    <source>
        <dbReference type="ARBA" id="ARBA00022701"/>
    </source>
</evidence>
<dbReference type="InterPro" id="IPR013602">
    <property type="entry name" value="Dynein_heavy_linker"/>
</dbReference>
<evidence type="ECO:0000259" key="21">
    <source>
        <dbReference type="Pfam" id="PF12777"/>
    </source>
</evidence>
<feature type="region of interest" description="Disordered" evidence="17">
    <location>
        <begin position="692"/>
        <end position="725"/>
    </location>
</feature>
<keyword evidence="14" id="KW-0206">Cytoskeleton</keyword>
<feature type="domain" description="Dynein heavy chain region D6 P-loop" evidence="18">
    <location>
        <begin position="3606"/>
        <end position="3719"/>
    </location>
</feature>
<evidence type="ECO:0000259" key="19">
    <source>
        <dbReference type="Pfam" id="PF08393"/>
    </source>
</evidence>
<feature type="domain" description="Dynein heavy chain ATP-binding dynein motor region" evidence="23">
    <location>
        <begin position="3134"/>
        <end position="3358"/>
    </location>
</feature>
<evidence type="ECO:0000259" key="23">
    <source>
        <dbReference type="Pfam" id="PF12781"/>
    </source>
</evidence>
<dbReference type="Pfam" id="PF12775">
    <property type="entry name" value="AAA_7"/>
    <property type="match status" value="1"/>
</dbReference>
<dbReference type="Pfam" id="PF12777">
    <property type="entry name" value="MT"/>
    <property type="match status" value="1"/>
</dbReference>
<dbReference type="FunFam" id="1.20.920.20:FF:000006">
    <property type="entry name" value="Dynein, axonemal, heavy chain 6"/>
    <property type="match status" value="1"/>
</dbReference>
<keyword evidence="5" id="KW-0493">Microtubule</keyword>
<dbReference type="FunFam" id="3.40.50.300:FF:000362">
    <property type="entry name" value="Dynein, axonemal, heavy chain 6"/>
    <property type="match status" value="1"/>
</dbReference>
<keyword evidence="13" id="KW-0505">Motor protein</keyword>
<dbReference type="Gene3D" id="1.10.8.710">
    <property type="match status" value="1"/>
</dbReference>
<dbReference type="PANTHER" id="PTHR46961:SF5">
    <property type="entry name" value="DYNEIN AXONEMAL HEAVY CHAIN 1"/>
    <property type="match status" value="1"/>
</dbReference>
<comment type="subcellular location">
    <subcellularLocation>
        <location evidence="1">Cell projection</location>
        <location evidence="1">Cilium</location>
        <location evidence="1">Flagellum</location>
    </subcellularLocation>
    <subcellularLocation>
        <location evidence="2">Cytoplasm</location>
        <location evidence="2">Cytoskeleton</location>
        <location evidence="2">Cilium axoneme</location>
    </subcellularLocation>
</comment>
<evidence type="ECO:0000259" key="18">
    <source>
        <dbReference type="Pfam" id="PF03028"/>
    </source>
</evidence>
<dbReference type="InterPro" id="IPR041658">
    <property type="entry name" value="AAA_lid_11"/>
</dbReference>
<keyword evidence="9" id="KW-0282">Flagellum</keyword>
<feature type="domain" description="Dynein heavy chain coiled coil stalk" evidence="21">
    <location>
        <begin position="2759"/>
        <end position="3103"/>
    </location>
</feature>
<dbReference type="Gene3D" id="1.20.920.20">
    <property type="match status" value="1"/>
</dbReference>
<dbReference type="InterPro" id="IPR027417">
    <property type="entry name" value="P-loop_NTPase"/>
</dbReference>
<organism evidence="28 29">
    <name type="scientific">Lagenidium giganteum</name>
    <dbReference type="NCBI Taxonomy" id="4803"/>
    <lineage>
        <taxon>Eukaryota</taxon>
        <taxon>Sar</taxon>
        <taxon>Stramenopiles</taxon>
        <taxon>Oomycota</taxon>
        <taxon>Peronosporomycetes</taxon>
        <taxon>Pythiales</taxon>
        <taxon>Pythiaceae</taxon>
    </lineage>
</organism>
<name>A0AAV2YTZ7_9STRA</name>
<dbReference type="Pfam" id="PF12774">
    <property type="entry name" value="AAA_6"/>
    <property type="match status" value="1"/>
</dbReference>
<dbReference type="FunFam" id="3.20.180.20:FF:000003">
    <property type="entry name" value="Dynein heavy chain 12, axonemal"/>
    <property type="match status" value="1"/>
</dbReference>
<dbReference type="Pfam" id="PF18198">
    <property type="entry name" value="AAA_lid_11"/>
    <property type="match status" value="1"/>
</dbReference>
<dbReference type="Pfam" id="PF08393">
    <property type="entry name" value="DHC_N2"/>
    <property type="match status" value="1"/>
</dbReference>
<dbReference type="Pfam" id="PF12780">
    <property type="entry name" value="AAA_8"/>
    <property type="match status" value="1"/>
</dbReference>
<dbReference type="Gene3D" id="1.10.8.1220">
    <property type="match status" value="1"/>
</dbReference>